<comment type="caution">
    <text evidence="1">The sequence shown here is derived from an EMBL/GenBank/DDBJ whole genome shotgun (WGS) entry which is preliminary data.</text>
</comment>
<protein>
    <submittedName>
        <fullName evidence="1">Uncharacterized protein</fullName>
    </submittedName>
</protein>
<evidence type="ECO:0000313" key="1">
    <source>
        <dbReference type="EMBL" id="TQM76685.1"/>
    </source>
</evidence>
<gene>
    <name evidence="1" type="ORF">FHX40_3430</name>
</gene>
<name>A0A543J1J7_9ACTN</name>
<organism evidence="1 2">
    <name type="scientific">Thermopolyspora flexuosa</name>
    <dbReference type="NCBI Taxonomy" id="103836"/>
    <lineage>
        <taxon>Bacteria</taxon>
        <taxon>Bacillati</taxon>
        <taxon>Actinomycetota</taxon>
        <taxon>Actinomycetes</taxon>
        <taxon>Streptosporangiales</taxon>
        <taxon>Streptosporangiaceae</taxon>
        <taxon>Thermopolyspora</taxon>
    </lineage>
</organism>
<keyword evidence="2" id="KW-1185">Reference proteome</keyword>
<dbReference type="Pfam" id="PF19655">
    <property type="entry name" value="DUF6158"/>
    <property type="match status" value="1"/>
</dbReference>
<reference evidence="1 2" key="1">
    <citation type="submission" date="2019-06" db="EMBL/GenBank/DDBJ databases">
        <title>Sequencing the genomes of 1000 actinobacteria strains.</title>
        <authorList>
            <person name="Klenk H.-P."/>
        </authorList>
    </citation>
    <scope>NUCLEOTIDE SEQUENCE [LARGE SCALE GENOMIC DNA]</scope>
    <source>
        <strain evidence="1 2">DSM 43186</strain>
    </source>
</reference>
<evidence type="ECO:0000313" key="2">
    <source>
        <dbReference type="Proteomes" id="UP000319213"/>
    </source>
</evidence>
<proteinExistence type="predicted"/>
<dbReference type="Proteomes" id="UP000319213">
    <property type="component" value="Unassembled WGS sequence"/>
</dbReference>
<dbReference type="InterPro" id="IPR046156">
    <property type="entry name" value="DUF6158"/>
</dbReference>
<dbReference type="AlphaFoldDB" id="A0A543J1J7"/>
<accession>A0A543J1J7</accession>
<sequence>MGMGIDPRRLSDEDLLRELGQLHQTRTETLLHGSDDALRNHNERMSELEAEYLRRYPQRHIDAERLREGARQRV</sequence>
<dbReference type="OrthoDB" id="4859584at2"/>
<dbReference type="EMBL" id="VFPQ01000001">
    <property type="protein sequence ID" value="TQM76685.1"/>
    <property type="molecule type" value="Genomic_DNA"/>
</dbReference>